<evidence type="ECO:0000313" key="2">
    <source>
        <dbReference type="Proteomes" id="UP001199816"/>
    </source>
</evidence>
<gene>
    <name evidence="1" type="ORF">LQ567_06740</name>
</gene>
<accession>A0ABS8PQ82</accession>
<keyword evidence="2" id="KW-1185">Reference proteome</keyword>
<dbReference type="RefSeq" id="WP_231003463.1">
    <property type="nucleotide sequence ID" value="NZ_JAJNEC010000004.1"/>
</dbReference>
<dbReference type="Gene3D" id="2.130.10.10">
    <property type="entry name" value="YVTN repeat-like/Quinoprotein amine dehydrogenase"/>
    <property type="match status" value="2"/>
</dbReference>
<name>A0ABS8PQ82_9BACT</name>
<dbReference type="EMBL" id="JAJNEC010000004">
    <property type="protein sequence ID" value="MCD2422453.1"/>
    <property type="molecule type" value="Genomic_DNA"/>
</dbReference>
<comment type="caution">
    <text evidence="1">The sequence shown here is derived from an EMBL/GenBank/DDBJ whole genome shotgun (WGS) entry which is preliminary data.</text>
</comment>
<evidence type="ECO:0000313" key="1">
    <source>
        <dbReference type="EMBL" id="MCD2422453.1"/>
    </source>
</evidence>
<dbReference type="InterPro" id="IPR011043">
    <property type="entry name" value="Gal_Oxase/kelch_b-propeller"/>
</dbReference>
<dbReference type="Proteomes" id="UP001199816">
    <property type="component" value="Unassembled WGS sequence"/>
</dbReference>
<dbReference type="InterPro" id="IPR015943">
    <property type="entry name" value="WD40/YVTN_repeat-like_dom_sf"/>
</dbReference>
<proteinExistence type="predicted"/>
<sequence>MDIKKYLLIATVFLAPVFLRAQPQREKKLQPEANTSFIDHGPASPYSTTRGTVTAIDGNGRNVVLSWLFDVRGGYALLMVDAATGKSEVFPMPFNPGGDCPFSSIFSSKGRFYTLFNGNFAEFDPRKRAFTFHHKTAPQMAMGMTEDDKGRIWAVTYPNSGIICYDPATGTFTDYGYVHKENWAQYQRYLAVDDQGWVYFALGNTNSQLIAFNPVSKQVNQLLQPSERKRGTAYLYRNKNGKVYGQGLADKDGTWYELYNGAAKSIGTGHQPDEKPMITGSQALRHMSFPDGTKITQLDLIEKVMTTEDTRSGKKNTVHFDYPSEGSWVMGVGTSPDQRSLIGGGSFPMRQFNYTVSEDKWSTRAALGQYNALTTSGQNVFFGSYPSGDLVMWDTKKPFKTQSTDPNDDNPRVLLKCSPVIHRPHRVLVRPDGKTVVLGGTPQYGYTGGGLLFYDITTNKHVLLTDEDVEKDQSTMSLANIAGGKVLGGTTVTPGTGGEQKARLALLYIIDPVSKKVEWKEPVIPGVRSYTDLTTRKDGKVYGIADRRIFFLFDPATKKVVYQKDMFKDYGYAVGEQSPRVFINGKQDDLYILFEHAITKVDHPSGEIRLVAKTPQAIRAGGSFLKDRLYFICGSHLFSYRL</sequence>
<dbReference type="SUPFAM" id="SSF63829">
    <property type="entry name" value="Calcium-dependent phosphotriesterase"/>
    <property type="match status" value="1"/>
</dbReference>
<dbReference type="SUPFAM" id="SSF50965">
    <property type="entry name" value="Galactose oxidase, central domain"/>
    <property type="match status" value="1"/>
</dbReference>
<reference evidence="1 2" key="1">
    <citation type="submission" date="2021-11" db="EMBL/GenBank/DDBJ databases">
        <title>Genomic of Niabella pedocola.</title>
        <authorList>
            <person name="Wu T."/>
        </authorList>
    </citation>
    <scope>NUCLEOTIDE SEQUENCE [LARGE SCALE GENOMIC DNA]</scope>
    <source>
        <strain evidence="1 2">JCM 31011</strain>
    </source>
</reference>
<organism evidence="1 2">
    <name type="scientific">Niabella pedocola</name>
    <dbReference type="NCBI Taxonomy" id="1752077"/>
    <lineage>
        <taxon>Bacteria</taxon>
        <taxon>Pseudomonadati</taxon>
        <taxon>Bacteroidota</taxon>
        <taxon>Chitinophagia</taxon>
        <taxon>Chitinophagales</taxon>
        <taxon>Chitinophagaceae</taxon>
        <taxon>Niabella</taxon>
    </lineage>
</organism>
<protein>
    <submittedName>
        <fullName evidence="1">Uncharacterized protein</fullName>
    </submittedName>
</protein>